<reference evidence="11" key="1">
    <citation type="submission" date="2016-11" db="EMBL/GenBank/DDBJ databases">
        <authorList>
            <person name="Varghese N."/>
            <person name="Submissions S."/>
        </authorList>
    </citation>
    <scope>NUCLEOTIDE SEQUENCE [LARGE SCALE GENOMIC DNA]</scope>
    <source>
        <strain evidence="11">CGMCC 1.8995</strain>
    </source>
</reference>
<evidence type="ECO:0000256" key="3">
    <source>
        <dbReference type="ARBA" id="ARBA00022801"/>
    </source>
</evidence>
<dbReference type="GO" id="GO:0050568">
    <property type="term" value="F:protein-glutamine glutaminase activity"/>
    <property type="evidence" value="ECO:0007669"/>
    <property type="project" value="UniProtKB-UniRule"/>
</dbReference>
<feature type="active site" evidence="5 6">
    <location>
        <position position="201"/>
    </location>
</feature>
<comment type="catalytic activity">
    <reaction evidence="5">
        <text>L-glutaminyl-[protein] + H2O = L-glutamyl-[protein] + NH4(+)</text>
        <dbReference type="Rhea" id="RHEA:16441"/>
        <dbReference type="Rhea" id="RHEA-COMP:10207"/>
        <dbReference type="Rhea" id="RHEA-COMP:10208"/>
        <dbReference type="ChEBI" id="CHEBI:15377"/>
        <dbReference type="ChEBI" id="CHEBI:28938"/>
        <dbReference type="ChEBI" id="CHEBI:29973"/>
        <dbReference type="ChEBI" id="CHEBI:30011"/>
        <dbReference type="EC" id="3.5.1.44"/>
    </reaction>
</comment>
<dbReference type="PROSITE" id="PS50096">
    <property type="entry name" value="IQ"/>
    <property type="match status" value="1"/>
</dbReference>
<dbReference type="Gene3D" id="3.40.50.180">
    <property type="entry name" value="Methylesterase CheB, C-terminal domain"/>
    <property type="match status" value="1"/>
</dbReference>
<gene>
    <name evidence="5" type="primary">cheB</name>
    <name evidence="10" type="ORF">SAMN05216361_2689</name>
</gene>
<feature type="modified residue" description="4-aspartylphosphate" evidence="5 7">
    <location>
        <position position="53"/>
    </location>
</feature>
<comment type="domain">
    <text evidence="5">Contains a C-terminal catalytic domain, and an N-terminal region which modulates catalytic activity.</text>
</comment>
<name>A0A1M5LJF2_9ALTE</name>
<keyword evidence="11" id="KW-1185">Reference proteome</keyword>
<keyword evidence="5 7" id="KW-0597">Phosphoprotein</keyword>
<keyword evidence="1 5" id="KW-0963">Cytoplasm</keyword>
<dbReference type="InterPro" id="IPR008248">
    <property type="entry name" value="CheB-like"/>
</dbReference>
<comment type="subcellular location">
    <subcellularLocation>
        <location evidence="5">Cytoplasm</location>
    </subcellularLocation>
</comment>
<evidence type="ECO:0000259" key="9">
    <source>
        <dbReference type="PROSITE" id="PS50122"/>
    </source>
</evidence>
<dbReference type="Gene3D" id="3.40.50.2300">
    <property type="match status" value="1"/>
</dbReference>
<evidence type="ECO:0000256" key="6">
    <source>
        <dbReference type="PROSITE-ProRule" id="PRU00050"/>
    </source>
</evidence>
<dbReference type="Pfam" id="PF00072">
    <property type="entry name" value="Response_reg"/>
    <property type="match status" value="1"/>
</dbReference>
<dbReference type="GO" id="GO:0005737">
    <property type="term" value="C:cytoplasm"/>
    <property type="evidence" value="ECO:0007669"/>
    <property type="project" value="UniProtKB-SubCell"/>
</dbReference>
<dbReference type="InterPro" id="IPR000673">
    <property type="entry name" value="Sig_transdc_resp-reg_Me-estase"/>
</dbReference>
<dbReference type="PIRSF" id="PIRSF000876">
    <property type="entry name" value="RR_chemtxs_CheB"/>
    <property type="match status" value="1"/>
</dbReference>
<dbReference type="GO" id="GO:0006935">
    <property type="term" value="P:chemotaxis"/>
    <property type="evidence" value="ECO:0007669"/>
    <property type="project" value="UniProtKB-UniRule"/>
</dbReference>
<dbReference type="EMBL" id="FQWD01000004">
    <property type="protein sequence ID" value="SHG65242.1"/>
    <property type="molecule type" value="Genomic_DNA"/>
</dbReference>
<proteinExistence type="inferred from homology"/>
<evidence type="ECO:0000256" key="4">
    <source>
        <dbReference type="ARBA" id="ARBA00048267"/>
    </source>
</evidence>
<sequence length="354" mass="37990">MNVKVLIVDDSALMRKLFSQLFSRNGLEVVTARDGEEAIDVAVREKPDVITLDINMPKMDGITCLSLLNKVHPCPIIMLSSLTQKGALVTLEALALGASDYVLKPGGTVSTDISSIESELLSKIQSLTKGVSARKAIRKTTVATAPAKKTETPQKAKASPVARTRIDCVLVGVSTGGPKKLEQLLTALPANFKAPIVISQHMPMAFTQALANRLDKLCQLKVVEVSEKMRLMPGTAYIAKGEADVVFLKDGGHLAVRPVPANPNYLWHPSVDRMVESANSQFDPARLLCIQLTGMGCDGVAAMSVSYNRGATVIAESEATATVFGMPRELIEAGCVHHILESHHIAQTVMRICA</sequence>
<dbReference type="GO" id="GO:0008984">
    <property type="term" value="F:protein-glutamate methylesterase activity"/>
    <property type="evidence" value="ECO:0007669"/>
    <property type="project" value="UniProtKB-UniRule"/>
</dbReference>
<dbReference type="EC" id="3.5.1.44" evidence="5"/>
<keyword evidence="3 5" id="KW-0378">Hydrolase</keyword>
<evidence type="ECO:0000256" key="7">
    <source>
        <dbReference type="PROSITE-ProRule" id="PRU00169"/>
    </source>
</evidence>
<keyword evidence="2 5" id="KW-0145">Chemotaxis</keyword>
<dbReference type="Pfam" id="PF01339">
    <property type="entry name" value="CheB_methylest"/>
    <property type="match status" value="1"/>
</dbReference>
<feature type="active site" evidence="5 6">
    <location>
        <position position="298"/>
    </location>
</feature>
<comment type="function">
    <text evidence="5">Involved in chemotaxis. Part of a chemotaxis signal transduction system that modulates chemotaxis in response to various stimuli. Catalyzes the demethylation of specific methylglutamate residues introduced into the chemoreceptors (methyl-accepting chemotaxis proteins or MCP) by CheR. Also mediates the irreversible deamidation of specific glutamine residues to glutamic acid.</text>
</comment>
<dbReference type="CDD" id="cd17541">
    <property type="entry name" value="REC_CheB-like"/>
    <property type="match status" value="1"/>
</dbReference>
<dbReference type="InterPro" id="IPR035909">
    <property type="entry name" value="CheB_C"/>
</dbReference>
<protein>
    <recommendedName>
        <fullName evidence="5">Protein-glutamate methylesterase/protein-glutamine glutaminase</fullName>
        <ecNumber evidence="5">3.1.1.61</ecNumber>
        <ecNumber evidence="5">3.5.1.44</ecNumber>
    </recommendedName>
</protein>
<dbReference type="GO" id="GO:0000156">
    <property type="term" value="F:phosphorelay response regulator activity"/>
    <property type="evidence" value="ECO:0007669"/>
    <property type="project" value="InterPro"/>
</dbReference>
<evidence type="ECO:0000313" key="10">
    <source>
        <dbReference type="EMBL" id="SHG65242.1"/>
    </source>
</evidence>
<dbReference type="PANTHER" id="PTHR42872:SF6">
    <property type="entry name" value="PROTEIN-GLUTAMATE METHYLESTERASE_PROTEIN-GLUTAMINE GLUTAMINASE"/>
    <property type="match status" value="1"/>
</dbReference>
<dbReference type="SUPFAM" id="SSF52172">
    <property type="entry name" value="CheY-like"/>
    <property type="match status" value="1"/>
</dbReference>
<comment type="PTM">
    <text evidence="5">Phosphorylated by CheA. Phosphorylation of the N-terminal regulatory domain activates the methylesterase activity.</text>
</comment>
<dbReference type="STRING" id="634436.SAMN05216361_2689"/>
<dbReference type="NCBIfam" id="NF001965">
    <property type="entry name" value="PRK00742.1"/>
    <property type="match status" value="1"/>
</dbReference>
<dbReference type="RefSeq" id="WP_073323278.1">
    <property type="nucleotide sequence ID" value="NZ_FQWD01000004.1"/>
</dbReference>
<dbReference type="InterPro" id="IPR001789">
    <property type="entry name" value="Sig_transdc_resp-reg_receiver"/>
</dbReference>
<organism evidence="10 11">
    <name type="scientific">Marisediminitalea aggregata</name>
    <dbReference type="NCBI Taxonomy" id="634436"/>
    <lineage>
        <taxon>Bacteria</taxon>
        <taxon>Pseudomonadati</taxon>
        <taxon>Pseudomonadota</taxon>
        <taxon>Gammaproteobacteria</taxon>
        <taxon>Alteromonadales</taxon>
        <taxon>Alteromonadaceae</taxon>
        <taxon>Marisediminitalea</taxon>
    </lineage>
</organism>
<evidence type="ECO:0000256" key="2">
    <source>
        <dbReference type="ARBA" id="ARBA00022500"/>
    </source>
</evidence>
<dbReference type="SUPFAM" id="SSF52738">
    <property type="entry name" value="Methylesterase CheB, C-terminal domain"/>
    <property type="match status" value="1"/>
</dbReference>
<evidence type="ECO:0000256" key="5">
    <source>
        <dbReference type="HAMAP-Rule" id="MF_00099"/>
    </source>
</evidence>
<dbReference type="CDD" id="cd16432">
    <property type="entry name" value="CheB_Rec"/>
    <property type="match status" value="1"/>
</dbReference>
<evidence type="ECO:0000259" key="8">
    <source>
        <dbReference type="PROSITE" id="PS50110"/>
    </source>
</evidence>
<evidence type="ECO:0000256" key="1">
    <source>
        <dbReference type="ARBA" id="ARBA00022490"/>
    </source>
</evidence>
<comment type="catalytic activity">
    <reaction evidence="4 5">
        <text>[protein]-L-glutamate 5-O-methyl ester + H2O = L-glutamyl-[protein] + methanol + H(+)</text>
        <dbReference type="Rhea" id="RHEA:23236"/>
        <dbReference type="Rhea" id="RHEA-COMP:10208"/>
        <dbReference type="Rhea" id="RHEA-COMP:10311"/>
        <dbReference type="ChEBI" id="CHEBI:15377"/>
        <dbReference type="ChEBI" id="CHEBI:15378"/>
        <dbReference type="ChEBI" id="CHEBI:17790"/>
        <dbReference type="ChEBI" id="CHEBI:29973"/>
        <dbReference type="ChEBI" id="CHEBI:82795"/>
        <dbReference type="EC" id="3.1.1.61"/>
    </reaction>
</comment>
<dbReference type="AlphaFoldDB" id="A0A1M5LJF2"/>
<dbReference type="PANTHER" id="PTHR42872">
    <property type="entry name" value="PROTEIN-GLUTAMATE METHYLESTERASE/PROTEIN-GLUTAMINE GLUTAMINASE"/>
    <property type="match status" value="1"/>
</dbReference>
<dbReference type="SMART" id="SM00448">
    <property type="entry name" value="REC"/>
    <property type="match status" value="1"/>
</dbReference>
<dbReference type="InterPro" id="IPR011006">
    <property type="entry name" value="CheY-like_superfamily"/>
</dbReference>
<dbReference type="PROSITE" id="PS50122">
    <property type="entry name" value="CHEB"/>
    <property type="match status" value="1"/>
</dbReference>
<feature type="active site" evidence="5 6">
    <location>
        <position position="174"/>
    </location>
</feature>
<dbReference type="PROSITE" id="PS50110">
    <property type="entry name" value="RESPONSE_REGULATORY"/>
    <property type="match status" value="1"/>
</dbReference>
<dbReference type="Proteomes" id="UP000184520">
    <property type="component" value="Unassembled WGS sequence"/>
</dbReference>
<accession>A0A1M5LJF2</accession>
<dbReference type="EC" id="3.1.1.61" evidence="5"/>
<dbReference type="OrthoDB" id="9793421at2"/>
<feature type="domain" description="Response regulatory" evidence="8">
    <location>
        <begin position="4"/>
        <end position="119"/>
    </location>
</feature>
<comment type="similarity">
    <text evidence="5">Belongs to the CheB family.</text>
</comment>
<evidence type="ECO:0000313" key="11">
    <source>
        <dbReference type="Proteomes" id="UP000184520"/>
    </source>
</evidence>
<dbReference type="HAMAP" id="MF_00099">
    <property type="entry name" value="CheB_chemtxs"/>
    <property type="match status" value="1"/>
</dbReference>
<feature type="domain" description="CheB-type methylesterase" evidence="9">
    <location>
        <begin position="169"/>
        <end position="354"/>
    </location>
</feature>